<comment type="caution">
    <text evidence="3">The sequence shown here is derived from an EMBL/GenBank/DDBJ whole genome shotgun (WGS) entry which is preliminary data.</text>
</comment>
<sequence>MDSKNDYLGLTDDENNNNNNNNKDYDENNNNINNDETTTATTEDTSFSIMDSYELNKNTPDIDNNTCIELSDDDGNMNDKSTSFHDYSLSSSSSPMHGINYQQSPQKLRSKPLPVIPTIEELTDLDPDLMRLATTSSNITATDGISLNDGNKNNLLPTKLEKVRVTVQYVPLIKTTDEKMLEMMRLMSEPIKAILMENDPFDKLLQYFCGKKYLKKEDVILVYEGIPVMLRATPQSLNMITGVKAKNLMKAYLKDDYEKQEREKSENLKRRLEETPFDDKFIKRLEQTQPSEPVESESFILIKLRGKNNEDTNMRVKQTTSLRTIVNRYSELKVLPNDVATKIRLSFDGEDLSLDDTIGDTELEDEDVVEVIIS</sequence>
<evidence type="ECO:0000313" key="4">
    <source>
        <dbReference type="Proteomes" id="UP000646827"/>
    </source>
</evidence>
<feature type="region of interest" description="Disordered" evidence="1">
    <location>
        <begin position="85"/>
        <end position="109"/>
    </location>
</feature>
<name>A0A8H7S626_9FUNG</name>
<dbReference type="EMBL" id="JAEPRB010000084">
    <property type="protein sequence ID" value="KAG2222402.1"/>
    <property type="molecule type" value="Genomic_DNA"/>
</dbReference>
<feature type="compositionally biased region" description="Low complexity" evidence="1">
    <location>
        <begin position="85"/>
        <end position="94"/>
    </location>
</feature>
<dbReference type="InterPro" id="IPR029071">
    <property type="entry name" value="Ubiquitin-like_domsf"/>
</dbReference>
<reference evidence="3 4" key="1">
    <citation type="submission" date="2020-12" db="EMBL/GenBank/DDBJ databases">
        <title>Metabolic potential, ecology and presence of endohyphal bacteria is reflected in genomic diversity of Mucoromycotina.</title>
        <authorList>
            <person name="Muszewska A."/>
            <person name="Okrasinska A."/>
            <person name="Steczkiewicz K."/>
            <person name="Drgas O."/>
            <person name="Orlowska M."/>
            <person name="Perlinska-Lenart U."/>
            <person name="Aleksandrzak-Piekarczyk T."/>
            <person name="Szatraj K."/>
            <person name="Zielenkiewicz U."/>
            <person name="Pilsyk S."/>
            <person name="Malc E."/>
            <person name="Mieczkowski P."/>
            <person name="Kruszewska J.S."/>
            <person name="Biernat P."/>
            <person name="Pawlowska J."/>
        </authorList>
    </citation>
    <scope>NUCLEOTIDE SEQUENCE [LARGE SCALE GENOMIC DNA]</scope>
    <source>
        <strain evidence="3 4">CBS 142.35</strain>
    </source>
</reference>
<dbReference type="Gene3D" id="3.10.20.90">
    <property type="entry name" value="Phosphatidylinositol 3-kinase Catalytic Subunit, Chain A, domain 1"/>
    <property type="match status" value="2"/>
</dbReference>
<dbReference type="Proteomes" id="UP000646827">
    <property type="component" value="Unassembled WGS sequence"/>
</dbReference>
<dbReference type="CDD" id="cd17080">
    <property type="entry name" value="Ubl_SLD2_Esc2_like"/>
    <property type="match status" value="1"/>
</dbReference>
<protein>
    <recommendedName>
        <fullName evidence="2">Ubiquitin-like domain-containing protein</fullName>
    </recommendedName>
</protein>
<gene>
    <name evidence="3" type="ORF">INT45_006924</name>
</gene>
<dbReference type="Pfam" id="PF11976">
    <property type="entry name" value="Rad60-SLD"/>
    <property type="match status" value="1"/>
</dbReference>
<dbReference type="SUPFAM" id="SSF54236">
    <property type="entry name" value="Ubiquitin-like"/>
    <property type="match status" value="1"/>
</dbReference>
<dbReference type="PROSITE" id="PS50053">
    <property type="entry name" value="UBIQUITIN_2"/>
    <property type="match status" value="1"/>
</dbReference>
<feature type="compositionally biased region" description="Low complexity" evidence="1">
    <location>
        <begin position="16"/>
        <end position="45"/>
    </location>
</feature>
<evidence type="ECO:0000259" key="2">
    <source>
        <dbReference type="PROSITE" id="PS50053"/>
    </source>
</evidence>
<feature type="domain" description="Ubiquitin-like" evidence="2">
    <location>
        <begin position="300"/>
        <end position="374"/>
    </location>
</feature>
<dbReference type="InterPro" id="IPR000626">
    <property type="entry name" value="Ubiquitin-like_dom"/>
</dbReference>
<evidence type="ECO:0000256" key="1">
    <source>
        <dbReference type="SAM" id="MobiDB-lite"/>
    </source>
</evidence>
<dbReference type="AlphaFoldDB" id="A0A8H7S626"/>
<evidence type="ECO:0000313" key="3">
    <source>
        <dbReference type="EMBL" id="KAG2222402.1"/>
    </source>
</evidence>
<organism evidence="3 4">
    <name type="scientific">Circinella minor</name>
    <dbReference type="NCBI Taxonomy" id="1195481"/>
    <lineage>
        <taxon>Eukaryota</taxon>
        <taxon>Fungi</taxon>
        <taxon>Fungi incertae sedis</taxon>
        <taxon>Mucoromycota</taxon>
        <taxon>Mucoromycotina</taxon>
        <taxon>Mucoromycetes</taxon>
        <taxon>Mucorales</taxon>
        <taxon>Lichtheimiaceae</taxon>
        <taxon>Circinella</taxon>
    </lineage>
</organism>
<dbReference type="PANTHER" id="PTHR10562">
    <property type="entry name" value="SMALL UBIQUITIN-RELATED MODIFIER"/>
    <property type="match status" value="1"/>
</dbReference>
<keyword evidence="4" id="KW-1185">Reference proteome</keyword>
<dbReference type="OrthoDB" id="3365399at2759"/>
<feature type="region of interest" description="Disordered" evidence="1">
    <location>
        <begin position="1"/>
        <end position="45"/>
    </location>
</feature>
<dbReference type="InterPro" id="IPR022617">
    <property type="entry name" value="Rad60/SUMO-like_dom"/>
</dbReference>
<accession>A0A8H7S626</accession>
<proteinExistence type="predicted"/>